<comment type="similarity">
    <text evidence="2 7 8">Belongs to the peptidase C12 family.</text>
</comment>
<keyword evidence="4 7" id="KW-0833">Ubl conjugation pathway</keyword>
<feature type="active site" description="Proton donor" evidence="7">
    <location>
        <position position="173"/>
    </location>
</feature>
<dbReference type="GO" id="GO:0016579">
    <property type="term" value="P:protein deubiquitination"/>
    <property type="evidence" value="ECO:0007669"/>
    <property type="project" value="TreeGrafter"/>
</dbReference>
<feature type="site" description="Important for enzyme activity" evidence="7">
    <location>
        <position position="213"/>
    </location>
</feature>
<feature type="site" description="Transition state stabilizer" evidence="7">
    <location>
        <position position="98"/>
    </location>
</feature>
<dbReference type="InterPro" id="IPR038765">
    <property type="entry name" value="Papain-like_cys_pep_sf"/>
</dbReference>
<evidence type="ECO:0000256" key="8">
    <source>
        <dbReference type="RuleBase" id="RU361215"/>
    </source>
</evidence>
<dbReference type="AlphaFoldDB" id="A0A409XLW8"/>
<evidence type="ECO:0000256" key="7">
    <source>
        <dbReference type="PROSITE-ProRule" id="PRU01393"/>
    </source>
</evidence>
<keyword evidence="5 7" id="KW-0378">Hydrolase</keyword>
<evidence type="ECO:0000256" key="5">
    <source>
        <dbReference type="ARBA" id="ARBA00022801"/>
    </source>
</evidence>
<dbReference type="InterPro" id="IPR036959">
    <property type="entry name" value="Peptidase_C12_UCH_sf"/>
</dbReference>
<sequence>MSDATNSESAGRWIPLESNPEVFNLWAKKAGLVISQAHFEDIYGLDDDMLAIVPRPVKAVVLLFPIDPEGEARREEEDAKIAREGQPKIDNTIFWVKQTISNACGTIGLIHALANSEVTFTPMSPLQKFIIQCENKTPLERAELLATTPLFADIHAESADSGQSAQTIDTDLHFTCFVEAPDADIRDAAQGAEISESAKSDTKTSGMRLIELDGRRAGPVDHGECKDLLKDVANLVKARYMSASTSVYFNLMALSTAPQQN</sequence>
<evidence type="ECO:0000259" key="9">
    <source>
        <dbReference type="PROSITE" id="PS52048"/>
    </source>
</evidence>
<dbReference type="PROSITE" id="PS00140">
    <property type="entry name" value="UCH_1"/>
    <property type="match status" value="1"/>
</dbReference>
<feature type="domain" description="UCH catalytic" evidence="9">
    <location>
        <begin position="12"/>
        <end position="256"/>
    </location>
</feature>
<dbReference type="Gene3D" id="3.40.532.10">
    <property type="entry name" value="Peptidase C12, ubiquitin carboxyl-terminal hydrolase"/>
    <property type="match status" value="1"/>
</dbReference>
<comment type="catalytic activity">
    <reaction evidence="1 7 8">
        <text>Thiol-dependent hydrolysis of ester, thioester, amide, peptide and isopeptide bonds formed by the C-terminal Gly of ubiquitin (a 76-residue protein attached to proteins as an intracellular targeting signal).</text>
        <dbReference type="EC" id="3.4.19.12"/>
    </reaction>
</comment>
<dbReference type="PROSITE" id="PS52048">
    <property type="entry name" value="UCH_DOMAIN"/>
    <property type="match status" value="1"/>
</dbReference>
<keyword evidence="3 7" id="KW-0645">Protease</keyword>
<evidence type="ECO:0000256" key="4">
    <source>
        <dbReference type="ARBA" id="ARBA00022786"/>
    </source>
</evidence>
<dbReference type="PANTHER" id="PTHR10589">
    <property type="entry name" value="UBIQUITIN CARBOXYL-TERMINAL HYDROLASE"/>
    <property type="match status" value="1"/>
</dbReference>
<evidence type="ECO:0000256" key="6">
    <source>
        <dbReference type="ARBA" id="ARBA00022807"/>
    </source>
</evidence>
<keyword evidence="6 7" id="KW-0788">Thiol protease</keyword>
<protein>
    <recommendedName>
        <fullName evidence="8">Ubiquitin carboxyl-terminal hydrolase</fullName>
        <ecNumber evidence="8">3.4.19.12</ecNumber>
    </recommendedName>
</protein>
<dbReference type="FunFam" id="3.40.532.10:FF:000006">
    <property type="entry name" value="Ubiquitin carboxyl-terminal hydrolase"/>
    <property type="match status" value="1"/>
</dbReference>
<dbReference type="Proteomes" id="UP000283269">
    <property type="component" value="Unassembled WGS sequence"/>
</dbReference>
<evidence type="ECO:0000256" key="2">
    <source>
        <dbReference type="ARBA" id="ARBA00009326"/>
    </source>
</evidence>
<name>A0A409XLW8_PSICY</name>
<comment type="caution">
    <text evidence="10">The sequence shown here is derived from an EMBL/GenBank/DDBJ whole genome shotgun (WGS) entry which is preliminary data.</text>
</comment>
<dbReference type="PANTHER" id="PTHR10589:SF17">
    <property type="entry name" value="UBIQUITIN CARBOXYL-TERMINAL HYDROLASE"/>
    <property type="match status" value="1"/>
</dbReference>
<dbReference type="CDD" id="cd09616">
    <property type="entry name" value="Peptidase_C12_UCH_L1_L3"/>
    <property type="match status" value="1"/>
</dbReference>
<evidence type="ECO:0000313" key="10">
    <source>
        <dbReference type="EMBL" id="PPQ91762.1"/>
    </source>
</evidence>
<reference evidence="10 11" key="1">
    <citation type="journal article" date="2018" name="Evol. Lett.">
        <title>Horizontal gene cluster transfer increased hallucinogenic mushroom diversity.</title>
        <authorList>
            <person name="Reynolds H.T."/>
            <person name="Vijayakumar V."/>
            <person name="Gluck-Thaler E."/>
            <person name="Korotkin H.B."/>
            <person name="Matheny P.B."/>
            <person name="Slot J.C."/>
        </authorList>
    </citation>
    <scope>NUCLEOTIDE SEQUENCE [LARGE SCALE GENOMIC DNA]</scope>
    <source>
        <strain evidence="10 11">2631</strain>
    </source>
</reference>
<dbReference type="SUPFAM" id="SSF54001">
    <property type="entry name" value="Cysteine proteinases"/>
    <property type="match status" value="1"/>
</dbReference>
<evidence type="ECO:0000313" key="11">
    <source>
        <dbReference type="Proteomes" id="UP000283269"/>
    </source>
</evidence>
<dbReference type="GO" id="GO:0004843">
    <property type="term" value="F:cysteine-type deubiquitinase activity"/>
    <property type="evidence" value="ECO:0007669"/>
    <property type="project" value="UniProtKB-UniRule"/>
</dbReference>
<dbReference type="OrthoDB" id="427186at2759"/>
<dbReference type="PRINTS" id="PR00707">
    <property type="entry name" value="UBCTHYDRLASE"/>
</dbReference>
<organism evidence="10 11">
    <name type="scientific">Psilocybe cyanescens</name>
    <dbReference type="NCBI Taxonomy" id="93625"/>
    <lineage>
        <taxon>Eukaryota</taxon>
        <taxon>Fungi</taxon>
        <taxon>Dikarya</taxon>
        <taxon>Basidiomycota</taxon>
        <taxon>Agaricomycotina</taxon>
        <taxon>Agaricomycetes</taxon>
        <taxon>Agaricomycetidae</taxon>
        <taxon>Agaricales</taxon>
        <taxon>Agaricineae</taxon>
        <taxon>Strophariaceae</taxon>
        <taxon>Psilocybe</taxon>
    </lineage>
</organism>
<keyword evidence="11" id="KW-1185">Reference proteome</keyword>
<dbReference type="InParanoid" id="A0A409XLW8"/>
<dbReference type="GO" id="GO:0005737">
    <property type="term" value="C:cytoplasm"/>
    <property type="evidence" value="ECO:0007669"/>
    <property type="project" value="TreeGrafter"/>
</dbReference>
<dbReference type="InterPro" id="IPR001578">
    <property type="entry name" value="Peptidase_C12_UCH"/>
</dbReference>
<dbReference type="Pfam" id="PF01088">
    <property type="entry name" value="Peptidase_C12"/>
    <property type="match status" value="1"/>
</dbReference>
<gene>
    <name evidence="10" type="ORF">CVT25_000587</name>
</gene>
<dbReference type="InterPro" id="IPR057254">
    <property type="entry name" value="UCH_AS"/>
</dbReference>
<dbReference type="STRING" id="93625.A0A409XLW8"/>
<feature type="active site" description="Nucleophile" evidence="7">
    <location>
        <position position="104"/>
    </location>
</feature>
<proteinExistence type="inferred from homology"/>
<evidence type="ECO:0000256" key="3">
    <source>
        <dbReference type="ARBA" id="ARBA00022670"/>
    </source>
</evidence>
<evidence type="ECO:0000256" key="1">
    <source>
        <dbReference type="ARBA" id="ARBA00000707"/>
    </source>
</evidence>
<dbReference type="GO" id="GO:0006511">
    <property type="term" value="P:ubiquitin-dependent protein catabolic process"/>
    <property type="evidence" value="ECO:0007669"/>
    <property type="project" value="UniProtKB-UniRule"/>
</dbReference>
<accession>A0A409XLW8</accession>
<dbReference type="EMBL" id="NHYD01001250">
    <property type="protein sequence ID" value="PPQ91762.1"/>
    <property type="molecule type" value="Genomic_DNA"/>
</dbReference>
<dbReference type="EC" id="3.4.19.12" evidence="8"/>